<dbReference type="GO" id="GO:0000160">
    <property type="term" value="P:phosphorelay signal transduction system"/>
    <property type="evidence" value="ECO:0007669"/>
    <property type="project" value="InterPro"/>
</dbReference>
<comment type="caution">
    <text evidence="1">Lacks conserved residue(s) required for the propagation of feature annotation.</text>
</comment>
<name>A0A7C3Z9Z0_9BACT</name>
<evidence type="ECO:0000256" key="1">
    <source>
        <dbReference type="PROSITE-ProRule" id="PRU00169"/>
    </source>
</evidence>
<protein>
    <submittedName>
        <fullName evidence="3">Response regulator</fullName>
    </submittedName>
</protein>
<dbReference type="PROSITE" id="PS50110">
    <property type="entry name" value="RESPONSE_REGULATORY"/>
    <property type="match status" value="1"/>
</dbReference>
<evidence type="ECO:0000313" key="3">
    <source>
        <dbReference type="EMBL" id="HGF33813.1"/>
    </source>
</evidence>
<dbReference type="EMBL" id="DTMF01000141">
    <property type="protein sequence ID" value="HGF33813.1"/>
    <property type="molecule type" value="Genomic_DNA"/>
</dbReference>
<dbReference type="InterPro" id="IPR011006">
    <property type="entry name" value="CheY-like_superfamily"/>
</dbReference>
<dbReference type="CDD" id="cd00156">
    <property type="entry name" value="REC"/>
    <property type="match status" value="1"/>
</dbReference>
<evidence type="ECO:0000259" key="2">
    <source>
        <dbReference type="PROSITE" id="PS50110"/>
    </source>
</evidence>
<reference evidence="3" key="1">
    <citation type="journal article" date="2020" name="mSystems">
        <title>Genome- and Community-Level Interaction Insights into Carbon Utilization and Element Cycling Functions of Hydrothermarchaeota in Hydrothermal Sediment.</title>
        <authorList>
            <person name="Zhou Z."/>
            <person name="Liu Y."/>
            <person name="Xu W."/>
            <person name="Pan J."/>
            <person name="Luo Z.H."/>
            <person name="Li M."/>
        </authorList>
    </citation>
    <scope>NUCLEOTIDE SEQUENCE [LARGE SCALE GENOMIC DNA]</scope>
    <source>
        <strain evidence="3">SpSt-897</strain>
    </source>
</reference>
<dbReference type="SUPFAM" id="SSF52172">
    <property type="entry name" value="CheY-like"/>
    <property type="match status" value="1"/>
</dbReference>
<sequence length="157" mass="17658">MLAEEILVINDGSLLLKMMSVLLQNKGYHLSLTDSPEEALVLLSTRHIVLVVLKLNGHQADRLAVLHMVKELSRDSRLIVMGEAMQLPAEIFEVEADDYILLPCRIAEVWRRLTRCLESPARSEEFPEEGTFIEGAVLRGEDGTRAWENKPPATPLN</sequence>
<accession>A0A7C3Z9Z0</accession>
<dbReference type="Gene3D" id="3.40.50.2300">
    <property type="match status" value="1"/>
</dbReference>
<dbReference type="InterPro" id="IPR001789">
    <property type="entry name" value="Sig_transdc_resp-reg_receiver"/>
</dbReference>
<dbReference type="AlphaFoldDB" id="A0A7C3Z9Z0"/>
<proteinExistence type="predicted"/>
<feature type="domain" description="Response regulatory" evidence="2">
    <location>
        <begin position="5"/>
        <end position="117"/>
    </location>
</feature>
<organism evidence="3">
    <name type="scientific">Desulfobacca acetoxidans</name>
    <dbReference type="NCBI Taxonomy" id="60893"/>
    <lineage>
        <taxon>Bacteria</taxon>
        <taxon>Pseudomonadati</taxon>
        <taxon>Thermodesulfobacteriota</taxon>
        <taxon>Desulfobaccia</taxon>
        <taxon>Desulfobaccales</taxon>
        <taxon>Desulfobaccaceae</taxon>
        <taxon>Desulfobacca</taxon>
    </lineage>
</organism>
<gene>
    <name evidence="3" type="ORF">ENW96_05405</name>
</gene>
<comment type="caution">
    <text evidence="3">The sequence shown here is derived from an EMBL/GenBank/DDBJ whole genome shotgun (WGS) entry which is preliminary data.</text>
</comment>